<keyword evidence="3" id="KW-1185">Reference proteome</keyword>
<dbReference type="Proteomes" id="UP000198922">
    <property type="component" value="Unassembled WGS sequence"/>
</dbReference>
<organism evidence="2 3">
    <name type="scientific">Limimaricola pyoseonensis</name>
    <dbReference type="NCBI Taxonomy" id="521013"/>
    <lineage>
        <taxon>Bacteria</taxon>
        <taxon>Pseudomonadati</taxon>
        <taxon>Pseudomonadota</taxon>
        <taxon>Alphaproteobacteria</taxon>
        <taxon>Rhodobacterales</taxon>
        <taxon>Paracoccaceae</taxon>
        <taxon>Limimaricola</taxon>
    </lineage>
</organism>
<reference evidence="3" key="1">
    <citation type="submission" date="2016-10" db="EMBL/GenBank/DDBJ databases">
        <authorList>
            <person name="Varghese N."/>
            <person name="Submissions S."/>
        </authorList>
    </citation>
    <scope>NUCLEOTIDE SEQUENCE [LARGE SCALE GENOMIC DNA]</scope>
    <source>
        <strain evidence="3">DSM 21424</strain>
    </source>
</reference>
<feature type="signal peptide" evidence="1">
    <location>
        <begin position="1"/>
        <end position="18"/>
    </location>
</feature>
<dbReference type="AlphaFoldDB" id="A0A1G7G5K0"/>
<evidence type="ECO:0000313" key="3">
    <source>
        <dbReference type="Proteomes" id="UP000198922"/>
    </source>
</evidence>
<feature type="chain" id="PRO_5011483635" description="DUF4864 domain-containing protein" evidence="1">
    <location>
        <begin position="19"/>
        <end position="133"/>
    </location>
</feature>
<proteinExistence type="predicted"/>
<accession>A0A1G7G5K0</accession>
<dbReference type="OrthoDB" id="9130422at2"/>
<evidence type="ECO:0000313" key="2">
    <source>
        <dbReference type="EMBL" id="SDE83412.1"/>
    </source>
</evidence>
<sequence>MRLAAIALAAALALPAAAQQEGDEIAGVIGDQLSNFTARDVTAAFDHASPGIKRLFGSPENFGRMVAQGYPMVWDNAEARYLDLRETGGVWWQTVLIRDARGVPHLLEYKMIETAQGWRIDGVRLLDPPAVGA</sequence>
<protein>
    <recommendedName>
        <fullName evidence="4">DUF4864 domain-containing protein</fullName>
    </recommendedName>
</protein>
<evidence type="ECO:0000256" key="1">
    <source>
        <dbReference type="SAM" id="SignalP"/>
    </source>
</evidence>
<dbReference type="EMBL" id="FNAT01000004">
    <property type="protein sequence ID" value="SDE83412.1"/>
    <property type="molecule type" value="Genomic_DNA"/>
</dbReference>
<gene>
    <name evidence="2" type="ORF">SAMN04488567_2733</name>
</gene>
<name>A0A1G7G5K0_9RHOB</name>
<evidence type="ECO:0008006" key="4">
    <source>
        <dbReference type="Google" id="ProtNLM"/>
    </source>
</evidence>
<dbReference type="Pfam" id="PF16156">
    <property type="entry name" value="DUF4864"/>
    <property type="match status" value="1"/>
</dbReference>
<dbReference type="InterPro" id="IPR032347">
    <property type="entry name" value="DUF4864"/>
</dbReference>
<dbReference type="RefSeq" id="WP_090112848.1">
    <property type="nucleotide sequence ID" value="NZ_FNAT01000004.1"/>
</dbReference>
<keyword evidence="1" id="KW-0732">Signal</keyword>
<dbReference type="STRING" id="521013.SAMN04488567_2733"/>